<organism evidence="3 4">
    <name type="scientific">Pristionchus pacificus</name>
    <name type="common">Parasitic nematode worm</name>
    <dbReference type="NCBI Taxonomy" id="54126"/>
    <lineage>
        <taxon>Eukaryota</taxon>
        <taxon>Metazoa</taxon>
        <taxon>Ecdysozoa</taxon>
        <taxon>Nematoda</taxon>
        <taxon>Chromadorea</taxon>
        <taxon>Rhabditida</taxon>
        <taxon>Rhabditina</taxon>
        <taxon>Diplogasteromorpha</taxon>
        <taxon>Diplogasteroidea</taxon>
        <taxon>Neodiplogasteridae</taxon>
        <taxon>Pristionchus</taxon>
    </lineage>
</organism>
<feature type="coiled-coil region" evidence="1">
    <location>
        <begin position="145"/>
        <end position="172"/>
    </location>
</feature>
<evidence type="ECO:0000313" key="4">
    <source>
        <dbReference type="Proteomes" id="UP000005239"/>
    </source>
</evidence>
<gene>
    <name evidence="3" type="primary">WBGene00273975</name>
</gene>
<sequence>MSQNNTDVLRLSRSDNRSTPGSVPVKKERRRSVRGRRSEIVVCPDTTNSPGVVISTQSEERMNNQWAKKRDLLEYKAMLEAEMEGWDKELEAVNLRKRKEIDNRKENVDRDITIERCGLYRSLGLEDPAVMYASILKRVDDYAQMSAEMNVIDKVEREVKSDKEEAERITRLIANYRDVLTSETDESLKEELEYWQEIVKAETSNINTIDALIRELESQL</sequence>
<reference evidence="3" key="2">
    <citation type="submission" date="2022-06" db="UniProtKB">
        <authorList>
            <consortium name="EnsemblMetazoa"/>
        </authorList>
    </citation>
    <scope>IDENTIFICATION</scope>
    <source>
        <strain evidence="3">PS312</strain>
    </source>
</reference>
<feature type="region of interest" description="Disordered" evidence="2">
    <location>
        <begin position="1"/>
        <end position="36"/>
    </location>
</feature>
<reference evidence="4" key="1">
    <citation type="journal article" date="2008" name="Nat. Genet.">
        <title>The Pristionchus pacificus genome provides a unique perspective on nematode lifestyle and parasitism.</title>
        <authorList>
            <person name="Dieterich C."/>
            <person name="Clifton S.W."/>
            <person name="Schuster L.N."/>
            <person name="Chinwalla A."/>
            <person name="Delehaunty K."/>
            <person name="Dinkelacker I."/>
            <person name="Fulton L."/>
            <person name="Fulton R."/>
            <person name="Godfrey J."/>
            <person name="Minx P."/>
            <person name="Mitreva M."/>
            <person name="Roeseler W."/>
            <person name="Tian H."/>
            <person name="Witte H."/>
            <person name="Yang S.P."/>
            <person name="Wilson R.K."/>
            <person name="Sommer R.J."/>
        </authorList>
    </citation>
    <scope>NUCLEOTIDE SEQUENCE [LARGE SCALE GENOMIC DNA]</scope>
    <source>
        <strain evidence="4">PS312</strain>
    </source>
</reference>
<dbReference type="AlphaFoldDB" id="A0A2A6B9K6"/>
<protein>
    <submittedName>
        <fullName evidence="3">Uncharacterized protein</fullName>
    </submittedName>
</protein>
<evidence type="ECO:0000313" key="3">
    <source>
        <dbReference type="EnsemblMetazoa" id="PPA35606.1"/>
    </source>
</evidence>
<dbReference type="EnsemblMetazoa" id="PPA35606.1">
    <property type="protein sequence ID" value="PPA35606.1"/>
    <property type="gene ID" value="WBGene00273975"/>
</dbReference>
<evidence type="ECO:0000256" key="2">
    <source>
        <dbReference type="SAM" id="MobiDB-lite"/>
    </source>
</evidence>
<keyword evidence="1" id="KW-0175">Coiled coil</keyword>
<proteinExistence type="predicted"/>
<name>A0A2A6B9K6_PRIPA</name>
<keyword evidence="4" id="KW-1185">Reference proteome</keyword>
<accession>A0A8R1URX9</accession>
<dbReference type="Proteomes" id="UP000005239">
    <property type="component" value="Unassembled WGS sequence"/>
</dbReference>
<accession>A0A2A6B9K6</accession>
<evidence type="ECO:0000256" key="1">
    <source>
        <dbReference type="SAM" id="Coils"/>
    </source>
</evidence>